<dbReference type="Pfam" id="PF00789">
    <property type="entry name" value="UBX"/>
    <property type="match status" value="1"/>
</dbReference>
<dbReference type="SUPFAM" id="SSF102848">
    <property type="entry name" value="NSFL1 (p97 ATPase) cofactor p47, SEP domain"/>
    <property type="match status" value="1"/>
</dbReference>
<proteinExistence type="predicted"/>
<dbReference type="PANTHER" id="PTHR23333">
    <property type="entry name" value="UBX DOMAIN CONTAINING PROTEIN"/>
    <property type="match status" value="1"/>
</dbReference>
<dbReference type="Gene3D" id="3.30.420.210">
    <property type="entry name" value="SEP domain"/>
    <property type="match status" value="1"/>
</dbReference>
<dbReference type="Gene3D" id="1.10.8.10">
    <property type="entry name" value="DNA helicase RuvA subunit, C-terminal domain"/>
    <property type="match status" value="1"/>
</dbReference>
<dbReference type="SUPFAM" id="SSF54236">
    <property type="entry name" value="Ubiquitin-like"/>
    <property type="match status" value="1"/>
</dbReference>
<reference evidence="5 6" key="1">
    <citation type="submission" date="2021-07" db="EMBL/GenBank/DDBJ databases">
        <authorList>
            <consortium name="Genoscope - CEA"/>
            <person name="William W."/>
        </authorList>
    </citation>
    <scope>NUCLEOTIDE SEQUENCE [LARGE SCALE GENOMIC DNA]</scope>
</reference>
<protein>
    <recommendedName>
        <fullName evidence="7">UBX domain-containing protein</fullName>
    </recommendedName>
</protein>
<evidence type="ECO:0000256" key="2">
    <source>
        <dbReference type="SAM" id="MobiDB-lite"/>
    </source>
</evidence>
<gene>
    <name evidence="5" type="ORF">BRAPAZ1V2_A04P18490.2</name>
</gene>
<dbReference type="PROSITE" id="PS50033">
    <property type="entry name" value="UBX"/>
    <property type="match status" value="1"/>
</dbReference>
<feature type="region of interest" description="Disordered" evidence="2">
    <location>
        <begin position="361"/>
        <end position="407"/>
    </location>
</feature>
<dbReference type="Gramene" id="A04p18490.2_BraZ1">
    <property type="protein sequence ID" value="A04p18490.2_BraZ1.CDS"/>
    <property type="gene ID" value="A04g18490.2_BraZ1"/>
</dbReference>
<dbReference type="CDD" id="cd14273">
    <property type="entry name" value="UBA_TAP-C_like"/>
    <property type="match status" value="1"/>
</dbReference>
<feature type="region of interest" description="Disordered" evidence="2">
    <location>
        <begin position="1"/>
        <end position="24"/>
    </location>
</feature>
<dbReference type="PANTHER" id="PTHR23333:SF37">
    <property type="entry name" value="UBX DOMAIN-CONTAINING PROTEIN"/>
    <property type="match status" value="1"/>
</dbReference>
<dbReference type="Proteomes" id="UP000694005">
    <property type="component" value="Chromosome A04"/>
</dbReference>
<feature type="region of interest" description="Disordered" evidence="2">
    <location>
        <begin position="199"/>
        <end position="246"/>
    </location>
</feature>
<dbReference type="InterPro" id="IPR029071">
    <property type="entry name" value="Ubiquitin-like_domsf"/>
</dbReference>
<accession>A0A8D9HW27</accession>
<keyword evidence="1" id="KW-0833">Ubl conjugation pathway</keyword>
<evidence type="ECO:0000259" key="4">
    <source>
        <dbReference type="PROSITE" id="PS51399"/>
    </source>
</evidence>
<feature type="domain" description="UBX" evidence="3">
    <location>
        <begin position="402"/>
        <end position="482"/>
    </location>
</feature>
<dbReference type="Pfam" id="PF08059">
    <property type="entry name" value="SEP"/>
    <property type="match status" value="1"/>
</dbReference>
<dbReference type="PROSITE" id="PS51399">
    <property type="entry name" value="SEP"/>
    <property type="match status" value="1"/>
</dbReference>
<feature type="compositionally biased region" description="Low complexity" evidence="2">
    <location>
        <begin position="234"/>
        <end position="246"/>
    </location>
</feature>
<feature type="domain" description="SEP" evidence="4">
    <location>
        <begin position="303"/>
        <end position="368"/>
    </location>
</feature>
<dbReference type="AlphaFoldDB" id="A0A8D9HW27"/>
<evidence type="ECO:0000313" key="5">
    <source>
        <dbReference type="EMBL" id="CAG7906948.1"/>
    </source>
</evidence>
<evidence type="ECO:0000256" key="1">
    <source>
        <dbReference type="ARBA" id="ARBA00022786"/>
    </source>
</evidence>
<dbReference type="SMART" id="SM00553">
    <property type="entry name" value="SEP"/>
    <property type="match status" value="1"/>
</dbReference>
<organism evidence="5 6">
    <name type="scientific">Brassica campestris</name>
    <name type="common">Field mustard</name>
    <dbReference type="NCBI Taxonomy" id="3711"/>
    <lineage>
        <taxon>Eukaryota</taxon>
        <taxon>Viridiplantae</taxon>
        <taxon>Streptophyta</taxon>
        <taxon>Embryophyta</taxon>
        <taxon>Tracheophyta</taxon>
        <taxon>Spermatophyta</taxon>
        <taxon>Magnoliopsida</taxon>
        <taxon>eudicotyledons</taxon>
        <taxon>Gunneridae</taxon>
        <taxon>Pentapetalae</taxon>
        <taxon>rosids</taxon>
        <taxon>malvids</taxon>
        <taxon>Brassicales</taxon>
        <taxon>Brassicaceae</taxon>
        <taxon>Brassiceae</taxon>
        <taxon>Brassica</taxon>
    </lineage>
</organism>
<dbReference type="InterPro" id="IPR036241">
    <property type="entry name" value="NSFL1C_SEP_dom_sf"/>
</dbReference>
<evidence type="ECO:0000313" key="6">
    <source>
        <dbReference type="Proteomes" id="UP000694005"/>
    </source>
</evidence>
<dbReference type="Gene3D" id="3.10.20.90">
    <property type="entry name" value="Phosphatidylinositol 3-kinase Catalytic Subunit, Chain A, domain 1"/>
    <property type="match status" value="1"/>
</dbReference>
<feature type="compositionally biased region" description="Low complexity" evidence="2">
    <location>
        <begin position="388"/>
        <end position="407"/>
    </location>
</feature>
<name>A0A8D9HW27_BRACM</name>
<evidence type="ECO:0000259" key="3">
    <source>
        <dbReference type="PROSITE" id="PS50033"/>
    </source>
</evidence>
<dbReference type="InterPro" id="IPR012989">
    <property type="entry name" value="SEP_domain"/>
</dbReference>
<dbReference type="Pfam" id="PF14555">
    <property type="entry name" value="UBA_4"/>
    <property type="match status" value="1"/>
</dbReference>
<evidence type="ECO:0008006" key="7">
    <source>
        <dbReference type="Google" id="ProtNLM"/>
    </source>
</evidence>
<sequence>MGEKSNTTDALKKQQPPESRNRAFFSVEIAADLRVLGQEEEEEGEGEGEGDGEIPIAVSVEGEIHEAHLAKALYIITISDKRARGTHASIDDLENQKRSHKKKLEQFLRRELLGGAESTRRKFEKSERKINKKNIVAMVDDHNVPPTMEAIHHKMIISFITKITSSSRDVVRLFLEAHQWDIDAAVSDFNQVVAVAAASARRNVPNPRDRDSRTLPSNPLRVDTSVSISPPPIRLRSPRSPSRARNPFSREAIQRAENFDEQENDLLNAAKESDDVERAPLPSSSRRLNSRSVSEILSDNPQVVRNIVTIWRNGFTLDDHPLSTLDDPDNAIFLEVVESLESPRVLDSPDGKRRAVITLIRRQQEDFPQDSPKPFQGVGRTLAEPPASSDSLTTEPTPSTDPTAPTTSIKVILADGTPIVSRFTTTHHTIRDVRDFIDAATPDASRDYQLLIMGTQLPPKPLTDLDQTIEQAGISNSVVTQKF</sequence>
<dbReference type="EMBL" id="LS974620">
    <property type="protein sequence ID" value="CAG7906948.1"/>
    <property type="molecule type" value="Genomic_DNA"/>
</dbReference>
<dbReference type="InterPro" id="IPR001012">
    <property type="entry name" value="UBX_dom"/>
</dbReference>
<dbReference type="CDD" id="cd01770">
    <property type="entry name" value="UBX_UBXN2"/>
    <property type="match status" value="1"/>
</dbReference>